<dbReference type="InterPro" id="IPR051534">
    <property type="entry name" value="CBASS_pafABC_assoc_protein"/>
</dbReference>
<dbReference type="InterPro" id="IPR036390">
    <property type="entry name" value="WH_DNA-bd_sf"/>
</dbReference>
<comment type="caution">
    <text evidence="3">The sequence shown here is derived from an EMBL/GenBank/DDBJ whole genome shotgun (WGS) entry which is preliminary data.</text>
</comment>
<organism evidence="3 4">
    <name type="scientific">Pedobacter duraquae</name>
    <dbReference type="NCBI Taxonomy" id="425511"/>
    <lineage>
        <taxon>Bacteria</taxon>
        <taxon>Pseudomonadati</taxon>
        <taxon>Bacteroidota</taxon>
        <taxon>Sphingobacteriia</taxon>
        <taxon>Sphingobacteriales</taxon>
        <taxon>Sphingobacteriaceae</taxon>
        <taxon>Pedobacter</taxon>
    </lineage>
</organism>
<dbReference type="InterPro" id="IPR026881">
    <property type="entry name" value="WYL_dom"/>
</dbReference>
<evidence type="ECO:0000313" key="3">
    <source>
        <dbReference type="EMBL" id="TDO19087.1"/>
    </source>
</evidence>
<dbReference type="AlphaFoldDB" id="A0A4R6IC06"/>
<dbReference type="OrthoDB" id="9815009at2"/>
<sequence length="229" mass="26125">MNRIDRLLGILILLQSRKYVSAEKIADHYQISIRTVYRDIRSLTEQGVPLSFEPNKGYFIIQGYFLAPVSFTNSEANALLLMERLVSGFADQSIQTQYTSALNKVKSVLKGTQKTSLEQLDEQIKIQLPPCVSNEFEHLSVLQQAISAKLIINIGYTDLKQDVSSRAIEPIGLIFYAFGWHLIAWCHKRSAYRDFKISRINSINVTEEPFHIDTHIPLGSYMTQLPVNF</sequence>
<dbReference type="PANTHER" id="PTHR34580:SF1">
    <property type="entry name" value="PROTEIN PAFC"/>
    <property type="match status" value="1"/>
</dbReference>
<dbReference type="Gene3D" id="1.10.10.10">
    <property type="entry name" value="Winged helix-like DNA-binding domain superfamily/Winged helix DNA-binding domain"/>
    <property type="match status" value="1"/>
</dbReference>
<dbReference type="Pfam" id="PF13280">
    <property type="entry name" value="WYL"/>
    <property type="match status" value="1"/>
</dbReference>
<dbReference type="PROSITE" id="PS52050">
    <property type="entry name" value="WYL"/>
    <property type="match status" value="1"/>
</dbReference>
<dbReference type="Pfam" id="PF08279">
    <property type="entry name" value="HTH_11"/>
    <property type="match status" value="1"/>
</dbReference>
<dbReference type="RefSeq" id="WP_133559297.1">
    <property type="nucleotide sequence ID" value="NZ_SNWM01000008.1"/>
</dbReference>
<dbReference type="Proteomes" id="UP000295499">
    <property type="component" value="Unassembled WGS sequence"/>
</dbReference>
<evidence type="ECO:0000259" key="2">
    <source>
        <dbReference type="Pfam" id="PF13280"/>
    </source>
</evidence>
<name>A0A4R6IC06_9SPHI</name>
<feature type="domain" description="Helix-turn-helix type 11" evidence="1">
    <location>
        <begin position="6"/>
        <end position="58"/>
    </location>
</feature>
<evidence type="ECO:0000259" key="1">
    <source>
        <dbReference type="Pfam" id="PF08279"/>
    </source>
</evidence>
<dbReference type="PANTHER" id="PTHR34580">
    <property type="match status" value="1"/>
</dbReference>
<accession>A0A4R6IC06</accession>
<dbReference type="InterPro" id="IPR013196">
    <property type="entry name" value="HTH_11"/>
</dbReference>
<gene>
    <name evidence="3" type="ORF">CLV32_4710</name>
</gene>
<reference evidence="3 4" key="1">
    <citation type="submission" date="2019-03" db="EMBL/GenBank/DDBJ databases">
        <title>Genomic Encyclopedia of Archaeal and Bacterial Type Strains, Phase II (KMG-II): from individual species to whole genera.</title>
        <authorList>
            <person name="Goeker M."/>
        </authorList>
    </citation>
    <scope>NUCLEOTIDE SEQUENCE [LARGE SCALE GENOMIC DNA]</scope>
    <source>
        <strain evidence="3 4">DSM 19034</strain>
    </source>
</reference>
<evidence type="ECO:0000313" key="4">
    <source>
        <dbReference type="Proteomes" id="UP000295499"/>
    </source>
</evidence>
<proteinExistence type="predicted"/>
<dbReference type="InterPro" id="IPR036388">
    <property type="entry name" value="WH-like_DNA-bd_sf"/>
</dbReference>
<protein>
    <submittedName>
        <fullName evidence="3">HTH domain-containing protein</fullName>
    </submittedName>
</protein>
<dbReference type="SUPFAM" id="SSF46785">
    <property type="entry name" value="Winged helix' DNA-binding domain"/>
    <property type="match status" value="1"/>
</dbReference>
<feature type="domain" description="WYL" evidence="2">
    <location>
        <begin position="137"/>
        <end position="204"/>
    </location>
</feature>
<keyword evidence="4" id="KW-1185">Reference proteome</keyword>
<dbReference type="EMBL" id="SNWM01000008">
    <property type="protein sequence ID" value="TDO19087.1"/>
    <property type="molecule type" value="Genomic_DNA"/>
</dbReference>